<feature type="transmembrane region" description="Helical" evidence="1">
    <location>
        <begin position="9"/>
        <end position="29"/>
    </location>
</feature>
<sequence length="428" mass="50118">MKNFLKRASVYIIIMIFAAAVIFGANYYYGQKIAEDVKAEIREAAAANNYQLRSIDVASNPLLQKIDIKNLNLSQADQFNLIINQAEINFGWRQILNYIRNQDFELDKNLNSNIGQIRFSNLNENYQLNFQEAELHYLGNLTEEMFLAFKNDNNLQPLLDNDHQLNFTAAELKYNFPYYRSYGLTDEAWARLSTFNNFFLRADYDKEQRNFKLKEFNLNSELLTLIYNFDSIIDYNDQNQQIIFEELKGDYDFHLTAEDLEFEANNFYQDLRFKQFDFNGSFDLSNLNDLVRANQLDFNLKLTEFKLVLAEILAQQLNQNSFGILAENNQFEILINSFSYQQQYSHPNGSSQSKLDSSMLLADLTAEYNYTEEIPYISSAELKYKPQTAKAEQLNSFLQLVLNEQISRNEDGFYVIKFWGPIDDLSLE</sequence>
<protein>
    <submittedName>
        <fullName evidence="3">Uncharacterized protein</fullName>
    </submittedName>
</protein>
<reference evidence="4 5" key="1">
    <citation type="submission" date="2016-10" db="EMBL/GenBank/DDBJ databases">
        <authorList>
            <person name="Varghese N."/>
            <person name="Submissions S."/>
        </authorList>
    </citation>
    <scope>NUCLEOTIDE SEQUENCE [LARGE SCALE GENOMIC DNA]</scope>
    <source>
        <strain evidence="2 5">WG2</strain>
        <strain evidence="3 4">WG5</strain>
    </source>
</reference>
<evidence type="ECO:0000256" key="1">
    <source>
        <dbReference type="SAM" id="Phobius"/>
    </source>
</evidence>
<evidence type="ECO:0000313" key="3">
    <source>
        <dbReference type="EMBL" id="SET22585.1"/>
    </source>
</evidence>
<dbReference type="Proteomes" id="UP000199519">
    <property type="component" value="Unassembled WGS sequence"/>
</dbReference>
<keyword evidence="1" id="KW-1133">Transmembrane helix</keyword>
<evidence type="ECO:0000313" key="5">
    <source>
        <dbReference type="Proteomes" id="UP000199519"/>
    </source>
</evidence>
<keyword evidence="1" id="KW-0812">Transmembrane</keyword>
<dbReference type="EMBL" id="FNBJ01000042">
    <property type="protein sequence ID" value="SDG06237.1"/>
    <property type="molecule type" value="Genomic_DNA"/>
</dbReference>
<keyword evidence="1" id="KW-0472">Membrane</keyword>
<gene>
    <name evidence="2" type="ORF">SAMN04488598_14212</name>
    <name evidence="3" type="ORF">SAMN04515652_14312</name>
</gene>
<evidence type="ECO:0000313" key="2">
    <source>
        <dbReference type="EMBL" id="SDG06237.1"/>
    </source>
</evidence>
<organism evidence="3 4">
    <name type="scientific">Halanaerobium congolense</name>
    <dbReference type="NCBI Taxonomy" id="54121"/>
    <lineage>
        <taxon>Bacteria</taxon>
        <taxon>Bacillati</taxon>
        <taxon>Bacillota</taxon>
        <taxon>Clostridia</taxon>
        <taxon>Halanaerobiales</taxon>
        <taxon>Halanaerobiaceae</taxon>
        <taxon>Halanaerobium</taxon>
    </lineage>
</organism>
<dbReference type="EMBL" id="FOHG01000043">
    <property type="protein sequence ID" value="SET22585.1"/>
    <property type="molecule type" value="Genomic_DNA"/>
</dbReference>
<dbReference type="AlphaFoldDB" id="A0A1I0CSE7"/>
<keyword evidence="5" id="KW-1185">Reference proteome</keyword>
<accession>A0A1I0CSE7</accession>
<proteinExistence type="predicted"/>
<evidence type="ECO:0000313" key="4">
    <source>
        <dbReference type="Proteomes" id="UP000198612"/>
    </source>
</evidence>
<dbReference type="Proteomes" id="UP000198612">
    <property type="component" value="Unassembled WGS sequence"/>
</dbReference>
<dbReference type="RefSeq" id="WP_089720917.1">
    <property type="nucleotide sequence ID" value="NZ_FNBJ01000042.1"/>
</dbReference>
<name>A0A1I0CSE7_9FIRM</name>